<sequence>MVSSIVIWLFENLSLFRLQLKLCVSLSLLLPLTMCGLTGGTESRNMNGEYVISNGDAFVTDFASKGYEYFDVYTPEIASTYGQVFWTNLGDYMLPDEIRTRFRNKAIAIVGYEHDQVHVTPRGKPGVNPENDVSIPFNWVYNHHYMLWMTGSNAEMQHVHVPKSDLLKDNNKYGYGYGHIFAFSHHNSREVNSTHVELWVPVEKGSKYSYANLPNSQFFSEANGGESRKSFHGYGNKQAQILWNPSKWHVIPMQIDTRNRKCGIKLPQDILNSKECPYPKTNDGAKTDLKWYYPGPEPKQARYGLANPEYGFDLASISNYSGLLECPCTDRFGGDPVIYGKETLTKTLADSYTVVSSSKCTDGKANNALIETPYTCFRSAADMVSRMDYKFKVEKNLTISAADGTIGNQFPPGCSLDVKPNNGIQVTYNKFSKSKVKCANSDSASWEFYGQVDFPVTGVKAFLTIAKSSGLVKIRLSGPKDVWFGLAFNAHYMNDKPYSILVLPDQDTSTATVVEQKLGTCGDEASHCGGDRLQASVKVIQDKIETDPVTGKQIRTLQLERNLIGISKDHFSFITQDSQAVVNIPMMSAIGKSREFAHHSRHNKGILSLVSISDSTCLCIDGTSSNGGICDSKGQGCERFIQQCAKPCMGNFGQRCGSLVEQSNPVCVARSYSGGQKCCRGNGTILLDWHQDSPAQKELLRYHMKFRFYFQEYNDGSIPSSLQTTTLEAADKIRQRRTDIATTEISQLLRYNSDNGPSHYNLNRYYYQTEADASEYDVPPAFARRAKSKLGKEIVLPIPGYPGWPENKPTPGTSCTGRCPDGPDCECVHEIRARFHLPAKRNDGDSKGIRLLWANGHCHAPTCLDLELYRMDPGHEMELLCRQVAVYGQGNLTHDRFDDAGYIYIPPCLWSLPGEEKEGLQVGILLPAGAELLSVKRNRNTYFGHYGEMASWQMRGVEF</sequence>
<protein>
    <submittedName>
        <fullName evidence="1">Uncharacterized protein</fullName>
    </submittedName>
</protein>
<reference evidence="1" key="1">
    <citation type="submission" date="2021-01" db="EMBL/GenBank/DDBJ databases">
        <authorList>
            <person name="Corre E."/>
            <person name="Pelletier E."/>
            <person name="Niang G."/>
            <person name="Scheremetjew M."/>
            <person name="Finn R."/>
            <person name="Kale V."/>
            <person name="Holt S."/>
            <person name="Cochrane G."/>
            <person name="Meng A."/>
            <person name="Brown T."/>
            <person name="Cohen L."/>
        </authorList>
    </citation>
    <scope>NUCLEOTIDE SEQUENCE</scope>
    <source>
        <strain evidence="1">GSBS06</strain>
    </source>
</reference>
<evidence type="ECO:0000313" key="1">
    <source>
        <dbReference type="EMBL" id="CAE0431016.1"/>
    </source>
</evidence>
<dbReference type="AlphaFoldDB" id="A0A7S3PD25"/>
<name>A0A7S3PD25_9STRA</name>
<dbReference type="EMBL" id="HBIN01002129">
    <property type="protein sequence ID" value="CAE0431016.1"/>
    <property type="molecule type" value="Transcribed_RNA"/>
</dbReference>
<accession>A0A7S3PD25</accession>
<organism evidence="1">
    <name type="scientific">Aplanochytrium stocchinoi</name>
    <dbReference type="NCBI Taxonomy" id="215587"/>
    <lineage>
        <taxon>Eukaryota</taxon>
        <taxon>Sar</taxon>
        <taxon>Stramenopiles</taxon>
        <taxon>Bigyra</taxon>
        <taxon>Labyrinthulomycetes</taxon>
        <taxon>Thraustochytrida</taxon>
        <taxon>Thraustochytriidae</taxon>
        <taxon>Aplanochytrium</taxon>
    </lineage>
</organism>
<proteinExistence type="predicted"/>
<gene>
    <name evidence="1" type="ORF">ASTO00021_LOCUS1368</name>
</gene>